<evidence type="ECO:0000313" key="3">
    <source>
        <dbReference type="EMBL" id="MDC1902930.1"/>
    </source>
</evidence>
<dbReference type="Proteomes" id="UP001222603">
    <property type="component" value="Unassembled WGS sequence"/>
</dbReference>
<dbReference type="InterPro" id="IPR046546">
    <property type="entry name" value="DUF4784_N"/>
</dbReference>
<feature type="signal peptide" evidence="1">
    <location>
        <begin position="1"/>
        <end position="19"/>
    </location>
</feature>
<dbReference type="EMBL" id="JAQNSI010000560">
    <property type="protein sequence ID" value="MDC1902930.1"/>
    <property type="molecule type" value="Genomic_DNA"/>
</dbReference>
<protein>
    <submittedName>
        <fullName evidence="3">DUF4784 family protein</fullName>
    </submittedName>
</protein>
<sequence>MMKKIHFLLLISLLLAACSDDDKEKQPAFVTNITISDAGKTFNPGDAVTVKADGLQSGDQIILDIYWPIADNPLFPEGYSRYTRAVTTEQTTNSITFLAPGHWPASRVEMFLERAGQLQPLGQISVADGQSPEEPYL</sequence>
<accession>A0AAW6HA26</accession>
<evidence type="ECO:0000259" key="2">
    <source>
        <dbReference type="Pfam" id="PF20264"/>
    </source>
</evidence>
<proteinExistence type="predicted"/>
<name>A0AAW6HA26_BACUN</name>
<dbReference type="PROSITE" id="PS51257">
    <property type="entry name" value="PROKAR_LIPOPROTEIN"/>
    <property type="match status" value="1"/>
</dbReference>
<evidence type="ECO:0000256" key="1">
    <source>
        <dbReference type="SAM" id="SignalP"/>
    </source>
</evidence>
<keyword evidence="1" id="KW-0732">Signal</keyword>
<feature type="non-terminal residue" evidence="3">
    <location>
        <position position="137"/>
    </location>
</feature>
<feature type="chain" id="PRO_5043566172" evidence="1">
    <location>
        <begin position="20"/>
        <end position="137"/>
    </location>
</feature>
<dbReference type="AlphaFoldDB" id="A0AAW6HA26"/>
<dbReference type="Gene3D" id="2.60.40.3920">
    <property type="match status" value="1"/>
</dbReference>
<reference evidence="3" key="1">
    <citation type="submission" date="2022-10" db="EMBL/GenBank/DDBJ databases">
        <title>Human gut microbiome strain richness.</title>
        <authorList>
            <person name="Chen-Liaw A."/>
        </authorList>
    </citation>
    <scope>NUCLEOTIDE SEQUENCE</scope>
    <source>
        <strain evidence="3">1001713st1_F9_1001713B170221_170320</strain>
    </source>
</reference>
<organism evidence="3 4">
    <name type="scientific">Bacteroides uniformis</name>
    <dbReference type="NCBI Taxonomy" id="820"/>
    <lineage>
        <taxon>Bacteria</taxon>
        <taxon>Pseudomonadati</taxon>
        <taxon>Bacteroidota</taxon>
        <taxon>Bacteroidia</taxon>
        <taxon>Bacteroidales</taxon>
        <taxon>Bacteroidaceae</taxon>
        <taxon>Bacteroides</taxon>
    </lineage>
</organism>
<feature type="domain" description="DUF4784" evidence="2">
    <location>
        <begin position="27"/>
        <end position="133"/>
    </location>
</feature>
<dbReference type="Pfam" id="PF20264">
    <property type="entry name" value="DUF4784_N"/>
    <property type="match status" value="1"/>
</dbReference>
<comment type="caution">
    <text evidence="3">The sequence shown here is derived from an EMBL/GenBank/DDBJ whole genome shotgun (WGS) entry which is preliminary data.</text>
</comment>
<gene>
    <name evidence="3" type="ORF">POZ10_20155</name>
</gene>
<evidence type="ECO:0000313" key="4">
    <source>
        <dbReference type="Proteomes" id="UP001222603"/>
    </source>
</evidence>